<dbReference type="AlphaFoldDB" id="A0A8S3CPU5"/>
<accession>A0A8S3CPU5</accession>
<feature type="region of interest" description="Disordered" evidence="1">
    <location>
        <begin position="33"/>
        <end position="81"/>
    </location>
</feature>
<reference evidence="4" key="1">
    <citation type="submission" date="2021-02" db="EMBL/GenBank/DDBJ databases">
        <authorList>
            <person name="Nowell W R."/>
        </authorList>
    </citation>
    <scope>NUCLEOTIDE SEQUENCE</scope>
</reference>
<evidence type="ECO:0000256" key="1">
    <source>
        <dbReference type="SAM" id="MobiDB-lite"/>
    </source>
</evidence>
<feature type="non-terminal residue" evidence="4">
    <location>
        <position position="1"/>
    </location>
</feature>
<dbReference type="Proteomes" id="UP000681720">
    <property type="component" value="Unassembled WGS sequence"/>
</dbReference>
<evidence type="ECO:0000313" key="2">
    <source>
        <dbReference type="EMBL" id="CAF4477042.1"/>
    </source>
</evidence>
<sequence>HLLPSNESSTARIISVCEIQPSFYLTTPIRRLFDPSNDQSTPNDSVVSIDYKNNNSITPPSTNIQHMKYSNNNDNNKENSH</sequence>
<dbReference type="Proteomes" id="UP000681967">
    <property type="component" value="Unassembled WGS sequence"/>
</dbReference>
<organism evidence="4 5">
    <name type="scientific">Rotaria magnacalcarata</name>
    <dbReference type="NCBI Taxonomy" id="392030"/>
    <lineage>
        <taxon>Eukaryota</taxon>
        <taxon>Metazoa</taxon>
        <taxon>Spiralia</taxon>
        <taxon>Gnathifera</taxon>
        <taxon>Rotifera</taxon>
        <taxon>Eurotatoria</taxon>
        <taxon>Bdelloidea</taxon>
        <taxon>Philodinida</taxon>
        <taxon>Philodinidae</taxon>
        <taxon>Rotaria</taxon>
    </lineage>
</organism>
<protein>
    <submittedName>
        <fullName evidence="4">Uncharacterized protein</fullName>
    </submittedName>
</protein>
<evidence type="ECO:0000313" key="3">
    <source>
        <dbReference type="EMBL" id="CAF4777318.1"/>
    </source>
</evidence>
<dbReference type="EMBL" id="CAJOBH010072164">
    <property type="protein sequence ID" value="CAF4477042.1"/>
    <property type="molecule type" value="Genomic_DNA"/>
</dbReference>
<name>A0A8S3CPU5_9BILA</name>
<feature type="compositionally biased region" description="Polar residues" evidence="1">
    <location>
        <begin position="36"/>
        <end position="70"/>
    </location>
</feature>
<proteinExistence type="predicted"/>
<dbReference type="EMBL" id="CAJOBJ010186207">
    <property type="protein sequence ID" value="CAF4936990.1"/>
    <property type="molecule type" value="Genomic_DNA"/>
</dbReference>
<feature type="non-terminal residue" evidence="4">
    <location>
        <position position="81"/>
    </location>
</feature>
<dbReference type="Proteomes" id="UP000676336">
    <property type="component" value="Unassembled WGS sequence"/>
</dbReference>
<evidence type="ECO:0000313" key="4">
    <source>
        <dbReference type="EMBL" id="CAF4936990.1"/>
    </source>
</evidence>
<evidence type="ECO:0000313" key="5">
    <source>
        <dbReference type="Proteomes" id="UP000681720"/>
    </source>
</evidence>
<dbReference type="EMBL" id="CAJOBI010143174">
    <property type="protein sequence ID" value="CAF4777318.1"/>
    <property type="molecule type" value="Genomic_DNA"/>
</dbReference>
<gene>
    <name evidence="2" type="ORF">BYL167_LOCUS34939</name>
    <name evidence="4" type="ORF">GIL414_LOCUS53616</name>
    <name evidence="3" type="ORF">SMN809_LOCUS46193</name>
</gene>
<comment type="caution">
    <text evidence="4">The sequence shown here is derived from an EMBL/GenBank/DDBJ whole genome shotgun (WGS) entry which is preliminary data.</text>
</comment>